<feature type="compositionally biased region" description="Polar residues" evidence="1">
    <location>
        <begin position="73"/>
        <end position="83"/>
    </location>
</feature>
<proteinExistence type="predicted"/>
<protein>
    <submittedName>
        <fullName evidence="2">Uncharacterized protein</fullName>
    </submittedName>
</protein>
<name>A0A1I1S3N2_9BACI</name>
<dbReference type="EMBL" id="FOMR01000001">
    <property type="protein sequence ID" value="SFD41111.1"/>
    <property type="molecule type" value="Genomic_DNA"/>
</dbReference>
<gene>
    <name evidence="2" type="ORF">SAMN05216238_101218</name>
</gene>
<accession>A0A1I1S3N2</accession>
<evidence type="ECO:0000256" key="1">
    <source>
        <dbReference type="SAM" id="MobiDB-lite"/>
    </source>
</evidence>
<feature type="region of interest" description="Disordered" evidence="1">
    <location>
        <begin position="33"/>
        <end position="83"/>
    </location>
</feature>
<reference evidence="3" key="1">
    <citation type="submission" date="2016-10" db="EMBL/GenBank/DDBJ databases">
        <authorList>
            <person name="Varghese N."/>
            <person name="Submissions S."/>
        </authorList>
    </citation>
    <scope>NUCLEOTIDE SEQUENCE [LARGE SCALE GENOMIC DNA]</scope>
    <source>
        <strain evidence="3">DSM 22530</strain>
    </source>
</reference>
<dbReference type="AlphaFoldDB" id="A0A1I1S3N2"/>
<dbReference type="Proteomes" id="UP000199474">
    <property type="component" value="Unassembled WGS sequence"/>
</dbReference>
<keyword evidence="3" id="KW-1185">Reference proteome</keyword>
<organism evidence="2 3">
    <name type="scientific">Lentibacillus persicus</name>
    <dbReference type="NCBI Taxonomy" id="640948"/>
    <lineage>
        <taxon>Bacteria</taxon>
        <taxon>Bacillati</taxon>
        <taxon>Bacillota</taxon>
        <taxon>Bacilli</taxon>
        <taxon>Bacillales</taxon>
        <taxon>Bacillaceae</taxon>
        <taxon>Lentibacillus</taxon>
    </lineage>
</organism>
<sequence>MAGDITWRFKGIGRGPREIPGGSIEIGEGPCEIPGRSIEIRPGPPEIGSSSREMGAPPRELGYEPGVPRADSVVNNIKTPIFR</sequence>
<evidence type="ECO:0000313" key="3">
    <source>
        <dbReference type="Proteomes" id="UP000199474"/>
    </source>
</evidence>
<dbReference type="RefSeq" id="WP_090080140.1">
    <property type="nucleotide sequence ID" value="NZ_FOMR01000001.1"/>
</dbReference>
<evidence type="ECO:0000313" key="2">
    <source>
        <dbReference type="EMBL" id="SFD41111.1"/>
    </source>
</evidence>